<evidence type="ECO:0000256" key="1">
    <source>
        <dbReference type="SAM" id="SignalP"/>
    </source>
</evidence>
<feature type="chain" id="PRO_5037502429" evidence="1">
    <location>
        <begin position="18"/>
        <end position="476"/>
    </location>
</feature>
<feature type="signal peptide" evidence="1">
    <location>
        <begin position="1"/>
        <end position="17"/>
    </location>
</feature>
<reference evidence="3" key="1">
    <citation type="submission" date="2022-11" db="UniProtKB">
        <authorList>
            <consortium name="WormBaseParasite"/>
        </authorList>
    </citation>
    <scope>IDENTIFICATION</scope>
</reference>
<evidence type="ECO:0000313" key="2">
    <source>
        <dbReference type="Proteomes" id="UP000887572"/>
    </source>
</evidence>
<dbReference type="WBParaSite" id="Gr19_v10_g8943.t1">
    <property type="protein sequence ID" value="Gr19_v10_g8943.t1"/>
    <property type="gene ID" value="Gr19_v10_g8943"/>
</dbReference>
<keyword evidence="1" id="KW-0732">Signal</keyword>
<evidence type="ECO:0000313" key="3">
    <source>
        <dbReference type="WBParaSite" id="Gr19_v10_g8943.t1"/>
    </source>
</evidence>
<proteinExistence type="predicted"/>
<name>A0A914IDP7_GLORO</name>
<organism evidence="2 3">
    <name type="scientific">Globodera rostochiensis</name>
    <name type="common">Golden nematode worm</name>
    <name type="synonym">Heterodera rostochiensis</name>
    <dbReference type="NCBI Taxonomy" id="31243"/>
    <lineage>
        <taxon>Eukaryota</taxon>
        <taxon>Metazoa</taxon>
        <taxon>Ecdysozoa</taxon>
        <taxon>Nematoda</taxon>
        <taxon>Chromadorea</taxon>
        <taxon>Rhabditida</taxon>
        <taxon>Tylenchina</taxon>
        <taxon>Tylenchomorpha</taxon>
        <taxon>Tylenchoidea</taxon>
        <taxon>Heteroderidae</taxon>
        <taxon>Heteroderinae</taxon>
        <taxon>Globodera</taxon>
    </lineage>
</organism>
<keyword evidence="2" id="KW-1185">Reference proteome</keyword>
<dbReference type="Proteomes" id="UP000887572">
    <property type="component" value="Unplaced"/>
</dbReference>
<accession>A0A914IDP7</accession>
<dbReference type="AlphaFoldDB" id="A0A914IDP7"/>
<sequence>MILTVTLFVALAFSSNCDPSEEGAGPFKFVGTVMPQGNYRIFVRTLPAEEMEKIMRTYDYQIDQSKNAWHSHELNSDLKWKKVNFENTFGVLGDGTITDGTKFEIKLDWKKRHDPYLKREFDPIYVQIYAVKDSKKTSLMERMLFNPSSEVEYEFIYGTPRDQIGVKKFLLGHIPNPENMEQYVMFHKYSFSNGMYQVVDTDGNFAIEFASDKQAPQEFYLSFYEAKKLQNIKANVFTIKDPSTFLNDANELEVKIDFLNGKWFPVETEKPKSKAAKGTKAFKLSGIIENLPKIDGREVDGIEVKLFTSDPLAGDGSSSSDRIPSKDKLKFNFELSELDIQIGDIEANAGTNSIDSNKSTTIDERLLQKKIGPIYLMVTPLESPSTKVLLRTQKWTYPTLTQMVQNGEDLSRYHYKFCTKEEAEKGDFALRGEKEKMVNLYTAYLKRTERAYLIPDEIYVYKLSLQMVHIKPLGTN</sequence>
<protein>
    <submittedName>
        <fullName evidence="3">Lipoprotein</fullName>
    </submittedName>
</protein>